<sequence>MKTTEALDASDLFGLIDRMPMRQNEKS</sequence>
<proteinExistence type="predicted"/>
<dbReference type="Proteomes" id="UP001202827">
    <property type="component" value="Unassembled WGS sequence"/>
</dbReference>
<gene>
    <name evidence="1" type="ORF">M0654_14415</name>
</gene>
<evidence type="ECO:0000313" key="2">
    <source>
        <dbReference type="Proteomes" id="UP001202827"/>
    </source>
</evidence>
<reference evidence="1 2" key="1">
    <citation type="submission" date="2022-04" db="EMBL/GenBank/DDBJ databases">
        <title>Rhizobium coralii sp. nov., isolated from coral Turbinaria peltata.</title>
        <authorList>
            <person name="Sun H."/>
        </authorList>
    </citation>
    <scope>NUCLEOTIDE SEQUENCE [LARGE SCALE GENOMIC DNA]</scope>
    <source>
        <strain evidence="1 2">NTR19</strain>
    </source>
</reference>
<dbReference type="EMBL" id="JALPRY010000016">
    <property type="protein sequence ID" value="MCK8781175.1"/>
    <property type="molecule type" value="Genomic_DNA"/>
</dbReference>
<organism evidence="1 2">
    <name type="scientific">Neorhizobium turbinariae</name>
    <dbReference type="NCBI Taxonomy" id="2937795"/>
    <lineage>
        <taxon>Bacteria</taxon>
        <taxon>Pseudomonadati</taxon>
        <taxon>Pseudomonadota</taxon>
        <taxon>Alphaproteobacteria</taxon>
        <taxon>Hyphomicrobiales</taxon>
        <taxon>Rhizobiaceae</taxon>
        <taxon>Rhizobium/Agrobacterium group</taxon>
        <taxon>Neorhizobium</taxon>
    </lineage>
</organism>
<accession>A0ABT0ITJ5</accession>
<name>A0ABT0ITJ5_9HYPH</name>
<protein>
    <submittedName>
        <fullName evidence="1">DUF4174 domain-containing protein</fullName>
    </submittedName>
</protein>
<keyword evidence="2" id="KW-1185">Reference proteome</keyword>
<evidence type="ECO:0000313" key="1">
    <source>
        <dbReference type="EMBL" id="MCK8781175.1"/>
    </source>
</evidence>
<comment type="caution">
    <text evidence="1">The sequence shown here is derived from an EMBL/GenBank/DDBJ whole genome shotgun (WGS) entry which is preliminary data.</text>
</comment>